<feature type="compositionally biased region" description="Basic and acidic residues" evidence="7">
    <location>
        <begin position="730"/>
        <end position="744"/>
    </location>
</feature>
<dbReference type="OrthoDB" id="441771at2759"/>
<keyword evidence="3" id="KW-0690">Ribosome biogenesis</keyword>
<evidence type="ECO:0000256" key="6">
    <source>
        <dbReference type="ARBA" id="ARBA00024695"/>
    </source>
</evidence>
<sequence length="751" mass="86292">MAHSQLKQLKSSLREKGVIGQKNKKKGKKSGRTTLQDPNPFEVRSRPPKFESFSSRNDAAVHRPGVSRSAGEDLRRAQLLPELRRKGKAGAVFDRRLGEGEIRLSAKEKDARRYAREKRGKGVFSLEESEGEEGGLLAMSFGFAQEQEEESDDEGELLARKRPAEEVLEEQERKKSKKEVMNEVIAKSKFYKYERQKAKEEEEELREKLDRDLEEVMQLLQKVPKGEKEEEKKKEKEKERNGSMAVNPERQKLLDGMDRAEADKEYSAKMRQMAQGARAQPADRTKTVEELQSEEAERVKTLQEKRERRMRGNVSDESGDEVEDDEADEAAQFGLNRPTKPIHEDEDEFDLDEDLIASGSDISDVELTDDESAAEEADEFEEKTASYAGSCPRSHAELLAIVQYMSPEELPALVQRIRAKYQPSLAAANRELLGELAVALVDHVAYMAVHKQPLAVIEQLIRHLHSLSRTYSTEIARAFRGHLQKWAEREDGHPNAGDFAMLTAIGSIYPTSDHFHPVVTPAMTLIAKWLGLNGPETKKQQTIGAFLVAQGMSYQKLSKRYIPEAVRFTLRTLELQPSMDELTPHLANLMTMAKCWSESCAFIEIFTPFLAPLTRLPDASHERQQLEILLQQARLSRCPLELHHHRPLPIRTAVPKFEEGFNPDKHYDPDRERADAKRLQKEYKRERKGALRELKKDANFIARVQLAEKRKKDEEYHSKQRKLLAEIQEESGRQKNEYERERERQKRKQKR</sequence>
<evidence type="ECO:0000256" key="4">
    <source>
        <dbReference type="ARBA" id="ARBA00022552"/>
    </source>
</evidence>
<feature type="compositionally biased region" description="Basic and acidic residues" evidence="7">
    <location>
        <begin position="157"/>
        <end position="179"/>
    </location>
</feature>
<keyword evidence="5" id="KW-0539">Nucleus</keyword>
<dbReference type="InterPro" id="IPR007276">
    <property type="entry name" value="Nop14"/>
</dbReference>
<feature type="region of interest" description="Disordered" evidence="7">
    <location>
        <begin position="726"/>
        <end position="751"/>
    </location>
</feature>
<organism evidence="8 9">
    <name type="scientific">Piedraia hortae CBS 480.64</name>
    <dbReference type="NCBI Taxonomy" id="1314780"/>
    <lineage>
        <taxon>Eukaryota</taxon>
        <taxon>Fungi</taxon>
        <taxon>Dikarya</taxon>
        <taxon>Ascomycota</taxon>
        <taxon>Pezizomycotina</taxon>
        <taxon>Dothideomycetes</taxon>
        <taxon>Dothideomycetidae</taxon>
        <taxon>Capnodiales</taxon>
        <taxon>Piedraiaceae</taxon>
        <taxon>Piedraia</taxon>
    </lineage>
</organism>
<dbReference type="PANTHER" id="PTHR23183:SF0">
    <property type="entry name" value="NUCLEOLAR PROTEIN 14"/>
    <property type="match status" value="1"/>
</dbReference>
<feature type="compositionally biased region" description="Basic residues" evidence="7">
    <location>
        <begin position="22"/>
        <end position="31"/>
    </location>
</feature>
<evidence type="ECO:0000313" key="9">
    <source>
        <dbReference type="Proteomes" id="UP000799421"/>
    </source>
</evidence>
<dbReference type="AlphaFoldDB" id="A0A6A7BTA6"/>
<feature type="compositionally biased region" description="Basic and acidic residues" evidence="7">
    <location>
        <begin position="281"/>
        <end position="307"/>
    </location>
</feature>
<feature type="compositionally biased region" description="Basic and acidic residues" evidence="7">
    <location>
        <begin position="249"/>
        <end position="268"/>
    </location>
</feature>
<gene>
    <name evidence="8" type="ORF">K470DRAFT_251480</name>
</gene>
<dbReference type="GO" id="GO:0030692">
    <property type="term" value="C:Noc4p-Nop14p complex"/>
    <property type="evidence" value="ECO:0007669"/>
    <property type="project" value="TreeGrafter"/>
</dbReference>
<dbReference type="Proteomes" id="UP000799421">
    <property type="component" value="Unassembled WGS sequence"/>
</dbReference>
<evidence type="ECO:0000256" key="2">
    <source>
        <dbReference type="ARBA" id="ARBA00007466"/>
    </source>
</evidence>
<dbReference type="GO" id="GO:0032040">
    <property type="term" value="C:small-subunit processome"/>
    <property type="evidence" value="ECO:0007669"/>
    <property type="project" value="InterPro"/>
</dbReference>
<dbReference type="PANTHER" id="PTHR23183">
    <property type="entry name" value="NOP14"/>
    <property type="match status" value="1"/>
</dbReference>
<feature type="region of interest" description="Disordered" evidence="7">
    <location>
        <begin position="659"/>
        <end position="684"/>
    </location>
</feature>
<evidence type="ECO:0000313" key="8">
    <source>
        <dbReference type="EMBL" id="KAF2858312.1"/>
    </source>
</evidence>
<feature type="region of interest" description="Disordered" evidence="7">
    <location>
        <begin position="145"/>
        <end position="179"/>
    </location>
</feature>
<feature type="region of interest" description="Disordered" evidence="7">
    <location>
        <begin position="217"/>
        <end position="327"/>
    </location>
</feature>
<evidence type="ECO:0000256" key="3">
    <source>
        <dbReference type="ARBA" id="ARBA00022517"/>
    </source>
</evidence>
<evidence type="ECO:0000256" key="7">
    <source>
        <dbReference type="SAM" id="MobiDB-lite"/>
    </source>
</evidence>
<accession>A0A6A7BTA6</accession>
<feature type="region of interest" description="Disordered" evidence="7">
    <location>
        <begin position="1"/>
        <end position="75"/>
    </location>
</feature>
<feature type="compositionally biased region" description="Polar residues" evidence="7">
    <location>
        <begin position="1"/>
        <end position="11"/>
    </location>
</feature>
<evidence type="ECO:0000256" key="5">
    <source>
        <dbReference type="ARBA" id="ARBA00023242"/>
    </source>
</evidence>
<dbReference type="GO" id="GO:0030490">
    <property type="term" value="P:maturation of SSU-rRNA"/>
    <property type="evidence" value="ECO:0007669"/>
    <property type="project" value="TreeGrafter"/>
</dbReference>
<comment type="function">
    <text evidence="6">Involved in nucleolar processing of pre-18S ribosomal RNA. Has a role in the nuclear export of 40S pre-ribosomal subunit to the cytoplasm.</text>
</comment>
<dbReference type="Pfam" id="PF04147">
    <property type="entry name" value="Nop14"/>
    <property type="match status" value="2"/>
</dbReference>
<reference evidence="8" key="1">
    <citation type="journal article" date="2020" name="Stud. Mycol.">
        <title>101 Dothideomycetes genomes: a test case for predicting lifestyles and emergence of pathogens.</title>
        <authorList>
            <person name="Haridas S."/>
            <person name="Albert R."/>
            <person name="Binder M."/>
            <person name="Bloem J."/>
            <person name="Labutti K."/>
            <person name="Salamov A."/>
            <person name="Andreopoulos B."/>
            <person name="Baker S."/>
            <person name="Barry K."/>
            <person name="Bills G."/>
            <person name="Bluhm B."/>
            <person name="Cannon C."/>
            <person name="Castanera R."/>
            <person name="Culley D."/>
            <person name="Daum C."/>
            <person name="Ezra D."/>
            <person name="Gonzalez J."/>
            <person name="Henrissat B."/>
            <person name="Kuo A."/>
            <person name="Liang C."/>
            <person name="Lipzen A."/>
            <person name="Lutzoni F."/>
            <person name="Magnuson J."/>
            <person name="Mondo S."/>
            <person name="Nolan M."/>
            <person name="Ohm R."/>
            <person name="Pangilinan J."/>
            <person name="Park H.-J."/>
            <person name="Ramirez L."/>
            <person name="Alfaro M."/>
            <person name="Sun H."/>
            <person name="Tritt A."/>
            <person name="Yoshinaga Y."/>
            <person name="Zwiers L.-H."/>
            <person name="Turgeon B."/>
            <person name="Goodwin S."/>
            <person name="Spatafora J."/>
            <person name="Crous P."/>
            <person name="Grigoriev I."/>
        </authorList>
    </citation>
    <scope>NUCLEOTIDE SEQUENCE</scope>
    <source>
        <strain evidence="8">CBS 480.64</strain>
    </source>
</reference>
<feature type="compositionally biased region" description="Acidic residues" evidence="7">
    <location>
        <begin position="317"/>
        <end position="327"/>
    </location>
</feature>
<feature type="compositionally biased region" description="Basic and acidic residues" evidence="7">
    <location>
        <begin position="224"/>
        <end position="241"/>
    </location>
</feature>
<comment type="similarity">
    <text evidence="2">Belongs to the NOP14 family.</text>
</comment>
<dbReference type="EMBL" id="MU006012">
    <property type="protein sequence ID" value="KAF2858312.1"/>
    <property type="molecule type" value="Genomic_DNA"/>
</dbReference>
<keyword evidence="4" id="KW-0698">rRNA processing</keyword>
<feature type="compositionally biased region" description="Acidic residues" evidence="7">
    <location>
        <begin position="146"/>
        <end position="156"/>
    </location>
</feature>
<protein>
    <submittedName>
        <fullName evidence="8">Nop14-like protein</fullName>
    </submittedName>
</protein>
<comment type="subcellular location">
    <subcellularLocation>
        <location evidence="1">Nucleus</location>
        <location evidence="1">Nucleolus</location>
    </subcellularLocation>
</comment>
<proteinExistence type="inferred from homology"/>
<name>A0A6A7BTA6_9PEZI</name>
<keyword evidence="9" id="KW-1185">Reference proteome</keyword>
<evidence type="ECO:0000256" key="1">
    <source>
        <dbReference type="ARBA" id="ARBA00004604"/>
    </source>
</evidence>